<accession>A0A9W8TS58</accession>
<gene>
    <name evidence="2" type="ORF">NPX13_g266</name>
</gene>
<dbReference type="GO" id="GO:0046982">
    <property type="term" value="F:protein heterodimerization activity"/>
    <property type="evidence" value="ECO:0007669"/>
    <property type="project" value="InterPro"/>
</dbReference>
<feature type="compositionally biased region" description="Low complexity" evidence="1">
    <location>
        <begin position="1014"/>
        <end position="1039"/>
    </location>
</feature>
<feature type="compositionally biased region" description="Polar residues" evidence="1">
    <location>
        <begin position="128"/>
        <end position="148"/>
    </location>
</feature>
<feature type="compositionally biased region" description="Polar residues" evidence="1">
    <location>
        <begin position="866"/>
        <end position="878"/>
    </location>
</feature>
<dbReference type="AlphaFoldDB" id="A0A9W8TS58"/>
<dbReference type="PANTHER" id="PTHR15992:SF5">
    <property type="entry name" value="HOLLIDAY JUNCTION RECOGNITION PROTEIN"/>
    <property type="match status" value="1"/>
</dbReference>
<dbReference type="Gene3D" id="1.10.20.10">
    <property type="entry name" value="Histone, subunit A"/>
    <property type="match status" value="1"/>
</dbReference>
<dbReference type="VEuPathDB" id="FungiDB:F4678DRAFT_413758"/>
<evidence type="ECO:0000313" key="2">
    <source>
        <dbReference type="EMBL" id="KAJ3580299.1"/>
    </source>
</evidence>
<feature type="compositionally biased region" description="Basic residues" evidence="1">
    <location>
        <begin position="354"/>
        <end position="366"/>
    </location>
</feature>
<dbReference type="EMBL" id="JANPWZ010000016">
    <property type="protein sequence ID" value="KAJ3580299.1"/>
    <property type="molecule type" value="Genomic_DNA"/>
</dbReference>
<name>A0A9W8TS58_9PEZI</name>
<feature type="compositionally biased region" description="Polar residues" evidence="1">
    <location>
        <begin position="279"/>
        <end position="288"/>
    </location>
</feature>
<organism evidence="2 3">
    <name type="scientific">Xylaria arbuscula</name>
    <dbReference type="NCBI Taxonomy" id="114810"/>
    <lineage>
        <taxon>Eukaryota</taxon>
        <taxon>Fungi</taxon>
        <taxon>Dikarya</taxon>
        <taxon>Ascomycota</taxon>
        <taxon>Pezizomycotina</taxon>
        <taxon>Sordariomycetes</taxon>
        <taxon>Xylariomycetidae</taxon>
        <taxon>Xylariales</taxon>
        <taxon>Xylariaceae</taxon>
        <taxon>Xylaria</taxon>
    </lineage>
</organism>
<feature type="compositionally biased region" description="Acidic residues" evidence="1">
    <location>
        <begin position="15"/>
        <end position="24"/>
    </location>
</feature>
<feature type="region of interest" description="Disordered" evidence="1">
    <location>
        <begin position="738"/>
        <end position="1041"/>
    </location>
</feature>
<dbReference type="Pfam" id="PF10384">
    <property type="entry name" value="Scm3"/>
    <property type="match status" value="1"/>
</dbReference>
<sequence>MEPPLKRLRLNPSSYDDDDEDNQDELSMTPAQFDATQDPMYQLDKGRAKAATRLKSTFEDIFEKYGKDFDGDDDVINFYTDEIEVDNGHLQSLETRKEGDPDGSLSAEEEDRILSGEKSGRQKKSRQESLVPTNYAGYSQRLQFQSPWNEPPGLNAPRLSSLAFSSYGSPPPFDLGRFASGNSHIDPAWQTPDLPFQLQQRPAFGIGQGRFDSSSRLSDYAPRRLVSVKSFLRTASPQSRVKDAAVEDEGDNIVLGRTRQGKTSLSDSQDSEKVDAPATATSGARSPSQLPPFSGLGIDDDELDLVPDKNTIEMDNNTKGPLATDMVLTAPGSAGEGANTPHYQSSSTSPRRLSPTHRKRTRSKKSNTRESSQVSDGVCSSDPRALQPNERRIEIVIPIMKRLLQTTTEQPAEEPASPIGNDPQQSNEAQSVPGDHDTRITPPWDSPHSLPSSRDHDDTGYRSPEGVTEVIQNILEQLTACSYDDQEAPQEHSKQTHGAIDPFGEESPLQRRGSLEDTTQELSSLQQDIDTGSLTDNITAEDYHESGQKSDCDVEEDDITVEQQLYLDINDNVSRELATLDTGDDDSTEEVQAIEHHPAEVLVRPVSPKKILDEDISEKSIGVENLQPADTLVIETARTHKESSSPSAEKDTIQHGPASPVSHYIEDDLQSTCSFRCDSNLPSPLLDVRENDMFGDSEVVQSRDNQIPGSEQDINYQSPEHSVTYTLAEYYEELRRDRGSPNFLPSEAGDDERADSLDQPRSRNDLAAGNDTLQLESDGQEVDRSCSPEVVELPDRDLSVFPTTESTSDLALPLSLNSIENDDQNYSGMGRSPSPELGTPVRPKTSRTTVTQTNTSPTTPTRKQGSKATGRSTTLRRTPSSKRFPLTSLLPEGIDDESDDELSIAGSISSRGSRLFSPFFRPSANDTQDLPPLLLSTPRNRNRKHNYLINTPSSSSARPPATDSRTGRNSQTRRHRHNQNQNRSVHSSPLKRRVAERLLNNSSSPIKRKGQGQGQQHGTALMRSSPSAAAPPSSPSSSSGALLRRCGEDGFECGRDFCFTCCI</sequence>
<reference evidence="2" key="1">
    <citation type="submission" date="2022-07" db="EMBL/GenBank/DDBJ databases">
        <title>Genome Sequence of Xylaria arbuscula.</title>
        <authorList>
            <person name="Buettner E."/>
        </authorList>
    </citation>
    <scope>NUCLEOTIDE SEQUENCE</scope>
    <source>
        <strain evidence="2">VT107</strain>
    </source>
</reference>
<feature type="compositionally biased region" description="Low complexity" evidence="1">
    <location>
        <begin position="951"/>
        <end position="970"/>
    </location>
</feature>
<feature type="region of interest" description="Disordered" evidence="1">
    <location>
        <begin position="638"/>
        <end position="662"/>
    </location>
</feature>
<feature type="compositionally biased region" description="Polar residues" evidence="1">
    <location>
        <begin position="801"/>
        <end position="827"/>
    </location>
</feature>
<evidence type="ECO:0000313" key="3">
    <source>
        <dbReference type="Proteomes" id="UP001148614"/>
    </source>
</evidence>
<feature type="compositionally biased region" description="Low complexity" evidence="1">
    <location>
        <begin position="846"/>
        <end position="863"/>
    </location>
</feature>
<comment type="caution">
    <text evidence="2">The sequence shown here is derived from an EMBL/GenBank/DDBJ whole genome shotgun (WGS) entry which is preliminary data.</text>
</comment>
<feature type="compositionally biased region" description="Polar residues" evidence="1">
    <location>
        <begin position="516"/>
        <end position="534"/>
    </location>
</feature>
<feature type="region of interest" description="Disordered" evidence="1">
    <location>
        <begin position="1"/>
        <end position="41"/>
    </location>
</feature>
<feature type="compositionally biased region" description="Acidic residues" evidence="1">
    <location>
        <begin position="893"/>
        <end position="902"/>
    </location>
</feature>
<dbReference type="InterPro" id="IPR009072">
    <property type="entry name" value="Histone-fold"/>
</dbReference>
<dbReference type="GO" id="GO:0042393">
    <property type="term" value="F:histone binding"/>
    <property type="evidence" value="ECO:0007669"/>
    <property type="project" value="InterPro"/>
</dbReference>
<feature type="region of interest" description="Disordered" evidence="1">
    <location>
        <begin position="407"/>
        <end position="464"/>
    </location>
</feature>
<protein>
    <submittedName>
        <fullName evidence="2">Uncharacterized protein</fullName>
    </submittedName>
</protein>
<dbReference type="Proteomes" id="UP001148614">
    <property type="component" value="Unassembled WGS sequence"/>
</dbReference>
<dbReference type="GO" id="GO:0005634">
    <property type="term" value="C:nucleus"/>
    <property type="evidence" value="ECO:0007669"/>
    <property type="project" value="InterPro"/>
</dbReference>
<feature type="region of interest" description="Disordered" evidence="1">
    <location>
        <begin position="235"/>
        <end position="390"/>
    </location>
</feature>
<dbReference type="InterPro" id="IPR018465">
    <property type="entry name" value="Scm3/HJURP"/>
</dbReference>
<feature type="region of interest" description="Disordered" evidence="1">
    <location>
        <begin position="484"/>
        <end position="534"/>
    </location>
</feature>
<feature type="compositionally biased region" description="Low complexity" evidence="1">
    <location>
        <begin position="903"/>
        <end position="915"/>
    </location>
</feature>
<proteinExistence type="predicted"/>
<feature type="compositionally biased region" description="Basic and acidic residues" evidence="1">
    <location>
        <begin position="754"/>
        <end position="764"/>
    </location>
</feature>
<keyword evidence="3" id="KW-1185">Reference proteome</keyword>
<evidence type="ECO:0000256" key="1">
    <source>
        <dbReference type="SAM" id="MobiDB-lite"/>
    </source>
</evidence>
<feature type="region of interest" description="Disordered" evidence="1">
    <location>
        <begin position="87"/>
        <end position="216"/>
    </location>
</feature>
<feature type="region of interest" description="Disordered" evidence="1">
    <location>
        <begin position="701"/>
        <end position="721"/>
    </location>
</feature>
<dbReference type="PANTHER" id="PTHR15992">
    <property type="entry name" value="HOLLIDAY JUNCTION RECOGNITION PROTEIN"/>
    <property type="match status" value="1"/>
</dbReference>
<feature type="compositionally biased region" description="Basic and acidic residues" evidence="1">
    <location>
        <begin position="638"/>
        <end position="653"/>
    </location>
</feature>